<dbReference type="GO" id="GO:0004197">
    <property type="term" value="F:cysteine-type endopeptidase activity"/>
    <property type="evidence" value="ECO:0007669"/>
    <property type="project" value="InterPro"/>
</dbReference>
<dbReference type="GO" id="GO:0006508">
    <property type="term" value="P:proteolysis"/>
    <property type="evidence" value="ECO:0007669"/>
    <property type="project" value="InterPro"/>
</dbReference>
<proteinExistence type="predicted"/>
<dbReference type="Proteomes" id="UP001200513">
    <property type="component" value="Chromosome"/>
</dbReference>
<protein>
    <submittedName>
        <fullName evidence="2">Caspase family protein</fullName>
    </submittedName>
</protein>
<name>A0A9Y1FM06_9ARCH</name>
<organism evidence="2">
    <name type="scientific">Candidatus Heimdallarchaeum endolithica</name>
    <dbReference type="NCBI Taxonomy" id="2876572"/>
    <lineage>
        <taxon>Archaea</taxon>
        <taxon>Promethearchaeati</taxon>
        <taxon>Candidatus Heimdallarchaeota</taxon>
        <taxon>Candidatus Heimdallarchaeia (ex Rinke et al. 2021) (nom. nud.)</taxon>
        <taxon>Candidatus Heimdallarchaeales</taxon>
        <taxon>Candidatus Heimdallarchaeaceae</taxon>
        <taxon>Candidatus Heimdallarchaeum</taxon>
    </lineage>
</organism>
<dbReference type="AlphaFoldDB" id="A0A9Y1FM06"/>
<accession>A0A9Y1FM06</accession>
<sequence length="334" mass="38016">MKTNSIHKRLIISMFVLTTILGSCLNITITNSNNLIKGFELDPGSGDGGGTNGVTIPYISYPDATDHKIDAEFIIIGMGEDQNGVECIGAWEDAVLWCMWASAFFNHLKKNYKSFQFNIHLLGQKDSVNQESLFDAPESTSFKFDYHKATLQNIYDITAEVVENSDPNDLIFFIYSGHGFEVTQTRHFVTAYDRTDLYDFNLKKLFEKFACADSATTYDSKLFLFMDTCHADEMNEIMSIKASKNVLMFAACESNSTTRPIFFSNMPDENNKHGALTGYFMEEFWDKSSFSWKNFDLALETIFDNIKPYVKSVSTPVLEDGDTSSYFYLQFYDN</sequence>
<dbReference type="Pfam" id="PF00656">
    <property type="entry name" value="Peptidase_C14"/>
    <property type="match status" value="1"/>
</dbReference>
<evidence type="ECO:0000259" key="1">
    <source>
        <dbReference type="Pfam" id="PF00656"/>
    </source>
</evidence>
<dbReference type="InterPro" id="IPR011600">
    <property type="entry name" value="Pept_C14_caspase"/>
</dbReference>
<gene>
    <name evidence="2" type="ORF">K9W46_07195</name>
</gene>
<dbReference type="PROSITE" id="PS51257">
    <property type="entry name" value="PROKAR_LIPOPROTEIN"/>
    <property type="match status" value="1"/>
</dbReference>
<evidence type="ECO:0000313" key="2">
    <source>
        <dbReference type="EMBL" id="UJG42192.1"/>
    </source>
</evidence>
<dbReference type="Gene3D" id="3.40.50.1460">
    <property type="match status" value="1"/>
</dbReference>
<dbReference type="EMBL" id="CP084167">
    <property type="protein sequence ID" value="UJG42192.1"/>
    <property type="molecule type" value="Genomic_DNA"/>
</dbReference>
<feature type="domain" description="Peptidase C14 caspase" evidence="1">
    <location>
        <begin position="142"/>
        <end position="310"/>
    </location>
</feature>
<reference evidence="2" key="1">
    <citation type="journal article" date="2022" name="Nat. Microbiol.">
        <title>Unique mobile elements and scalable gene flow at the prokaryote-eukaryote boundary revealed by circularized Asgard archaea genomes.</title>
        <authorList>
            <person name="Wu F."/>
            <person name="Speth D.R."/>
            <person name="Philosof A."/>
            <person name="Cremiere A."/>
            <person name="Narayanan A."/>
            <person name="Barco R.A."/>
            <person name="Connon S.A."/>
            <person name="Amend J.P."/>
            <person name="Antoshechkin I.A."/>
            <person name="Orphan V.J."/>
        </authorList>
    </citation>
    <scope>NUCLEOTIDE SEQUENCE</scope>
    <source>
        <strain evidence="2">PR6</strain>
    </source>
</reference>